<evidence type="ECO:0000256" key="13">
    <source>
        <dbReference type="SAM" id="SignalP"/>
    </source>
</evidence>
<keyword evidence="3 11" id="KW-1134">Transmembrane beta strand</keyword>
<organism evidence="16 17">
    <name type="scientific">Novosphingobium album</name>
    <name type="common">ex Liu et al. 2023</name>
    <dbReference type="NCBI Taxonomy" id="3031130"/>
    <lineage>
        <taxon>Bacteria</taxon>
        <taxon>Pseudomonadati</taxon>
        <taxon>Pseudomonadota</taxon>
        <taxon>Alphaproteobacteria</taxon>
        <taxon>Sphingomonadales</taxon>
        <taxon>Sphingomonadaceae</taxon>
        <taxon>Novosphingobium</taxon>
    </lineage>
</organism>
<evidence type="ECO:0000313" key="17">
    <source>
        <dbReference type="Proteomes" id="UP001216253"/>
    </source>
</evidence>
<proteinExistence type="inferred from homology"/>
<dbReference type="Pfam" id="PF07715">
    <property type="entry name" value="Plug"/>
    <property type="match status" value="1"/>
</dbReference>
<evidence type="ECO:0000256" key="1">
    <source>
        <dbReference type="ARBA" id="ARBA00004571"/>
    </source>
</evidence>
<keyword evidence="8 12" id="KW-0798">TonB box</keyword>
<dbReference type="InterPro" id="IPR000531">
    <property type="entry name" value="Beta-barrel_TonB"/>
</dbReference>
<reference evidence="16 17" key="1">
    <citation type="submission" date="2023-03" db="EMBL/GenBank/DDBJ databases">
        <title>NovoSphingobium album sp. nov. isolated from polycyclic aromatic hydrocarbons- and heavy-metal polluted soil.</title>
        <authorList>
            <person name="Liu Z."/>
            <person name="Wang K."/>
        </authorList>
    </citation>
    <scope>NUCLEOTIDE SEQUENCE [LARGE SCALE GENOMIC DNA]</scope>
    <source>
        <strain evidence="16 17">H3SJ31-1</strain>
    </source>
</reference>
<comment type="similarity">
    <text evidence="11 12">Belongs to the TonB-dependent receptor family.</text>
</comment>
<dbReference type="EMBL" id="JARESE010000031">
    <property type="protein sequence ID" value="MDE8652211.1"/>
    <property type="molecule type" value="Genomic_DNA"/>
</dbReference>
<comment type="caution">
    <text evidence="16">The sequence shown here is derived from an EMBL/GenBank/DDBJ whole genome shotgun (WGS) entry which is preliminary data.</text>
</comment>
<dbReference type="InterPro" id="IPR012910">
    <property type="entry name" value="Plug_dom"/>
</dbReference>
<feature type="chain" id="PRO_5046862623" evidence="13">
    <location>
        <begin position="26"/>
        <end position="814"/>
    </location>
</feature>
<evidence type="ECO:0000256" key="12">
    <source>
        <dbReference type="RuleBase" id="RU003357"/>
    </source>
</evidence>
<keyword evidence="2 11" id="KW-0813">Transport</keyword>
<evidence type="ECO:0000256" key="2">
    <source>
        <dbReference type="ARBA" id="ARBA00022448"/>
    </source>
</evidence>
<protein>
    <submittedName>
        <fullName evidence="16">TonB-dependent receptor</fullName>
    </submittedName>
</protein>
<comment type="subcellular location">
    <subcellularLocation>
        <location evidence="1 11">Cell outer membrane</location>
        <topology evidence="1 11">Multi-pass membrane protein</topology>
    </subcellularLocation>
</comment>
<dbReference type="InterPro" id="IPR036942">
    <property type="entry name" value="Beta-barrel_TonB_sf"/>
</dbReference>
<dbReference type="Gene3D" id="2.170.130.10">
    <property type="entry name" value="TonB-dependent receptor, plug domain"/>
    <property type="match status" value="1"/>
</dbReference>
<feature type="domain" description="TonB-dependent receptor-like beta-barrel" evidence="14">
    <location>
        <begin position="323"/>
        <end position="761"/>
    </location>
</feature>
<evidence type="ECO:0000256" key="7">
    <source>
        <dbReference type="ARBA" id="ARBA00023065"/>
    </source>
</evidence>
<dbReference type="Pfam" id="PF00593">
    <property type="entry name" value="TonB_dep_Rec_b-barrel"/>
    <property type="match status" value="1"/>
</dbReference>
<evidence type="ECO:0000256" key="11">
    <source>
        <dbReference type="PROSITE-ProRule" id="PRU01360"/>
    </source>
</evidence>
<evidence type="ECO:0000256" key="3">
    <source>
        <dbReference type="ARBA" id="ARBA00022452"/>
    </source>
</evidence>
<keyword evidence="6" id="KW-0408">Iron</keyword>
<sequence length="814" mass="86586">MFHGHAKVLLVATAAWSLAAPAAIAAPAGPEAAQADDAQAAAPGDIIVTARKRDERLMDVPVAISALSGEKLSRYATNSLISIGEQVPQLVIGESTNQAGGSINLRGIGAGLANPSTEQAVTLNLDGIPISYGNAVRLGQFDLQRVEVLKGPQSLFYGKNSPGGIISLISADPGASFEARLRTGYEFAADQRFAEGMVSGPLTENVGARLVAYYSKEDGWFRNLGVPLAGRTPGASSKSNNAEDFFIRGTLTFRTTDDRFRVKIKVNHGQRDRDGYGPGGVGQPVFCPGGASQVAPITTDCKLDRNYTEVALPASVAALHPDLAGPSHTRSRQFLVSGTADYDLNDTLTLTSVSGFYRLQEHGLGSFTSVNDPRTGASLDLKIKGLSEELRLTSDFDGPLNFMLGGFYQDGDLTVGQAFFTYIAAPALVAATFYDQHTEAYSLFGQARYELSDQLELAVGARQSWEQKSLKGTVANTPTNASPFEILNPRRKYHDFSPEVTLTYKPTTDLTVYAAYREGFTSGGFNTTPGALRTGAAGAFPTLAARDLSFDQMTAKGGELGIKGNLADRQIQFDLVAYRYDYKGLQLSRWDEVAFTQRVQNAGSARIQGVEFSTTVRPDALQGLELRGAVSYNDAKYRDFIGGCYAGQAVAAGCNLLPRNPASPATAGTAANPFNGQDQSGQRLARAPEWALTAGFTYEHEVSADLGGSVTLDTSYTSSYATQTEAHPLARQPGYWQLNGSVSVFGGRDKPWELALIGRNLTNKLYTATGGTLAFTGTGSGTGTTTPADILGISGPPRSVLLQLTLRSSLLGNR</sequence>
<dbReference type="PROSITE" id="PS52016">
    <property type="entry name" value="TONB_DEPENDENT_REC_3"/>
    <property type="match status" value="1"/>
</dbReference>
<gene>
    <name evidence="16" type="ORF">PYV00_10845</name>
</gene>
<keyword evidence="5 11" id="KW-0812">Transmembrane</keyword>
<keyword evidence="4" id="KW-0410">Iron transport</keyword>
<dbReference type="RefSeq" id="WP_275228297.1">
    <property type="nucleotide sequence ID" value="NZ_JARESE010000031.1"/>
</dbReference>
<evidence type="ECO:0000256" key="10">
    <source>
        <dbReference type="ARBA" id="ARBA00023237"/>
    </source>
</evidence>
<dbReference type="InterPro" id="IPR039426">
    <property type="entry name" value="TonB-dep_rcpt-like"/>
</dbReference>
<dbReference type="Gene3D" id="2.40.170.20">
    <property type="entry name" value="TonB-dependent receptor, beta-barrel domain"/>
    <property type="match status" value="1"/>
</dbReference>
<name>A0ABT5WR53_9SPHN</name>
<evidence type="ECO:0000256" key="6">
    <source>
        <dbReference type="ARBA" id="ARBA00023004"/>
    </source>
</evidence>
<dbReference type="InterPro" id="IPR037066">
    <property type="entry name" value="Plug_dom_sf"/>
</dbReference>
<keyword evidence="16" id="KW-0675">Receptor</keyword>
<keyword evidence="7" id="KW-0406">Ion transport</keyword>
<keyword evidence="17" id="KW-1185">Reference proteome</keyword>
<evidence type="ECO:0000256" key="8">
    <source>
        <dbReference type="ARBA" id="ARBA00023077"/>
    </source>
</evidence>
<evidence type="ECO:0000259" key="15">
    <source>
        <dbReference type="Pfam" id="PF07715"/>
    </source>
</evidence>
<keyword evidence="10 11" id="KW-0998">Cell outer membrane</keyword>
<dbReference type="Proteomes" id="UP001216253">
    <property type="component" value="Unassembled WGS sequence"/>
</dbReference>
<evidence type="ECO:0000256" key="9">
    <source>
        <dbReference type="ARBA" id="ARBA00023136"/>
    </source>
</evidence>
<evidence type="ECO:0000256" key="5">
    <source>
        <dbReference type="ARBA" id="ARBA00022692"/>
    </source>
</evidence>
<feature type="domain" description="TonB-dependent receptor plug" evidence="15">
    <location>
        <begin position="57"/>
        <end position="165"/>
    </location>
</feature>
<accession>A0ABT5WR53</accession>
<keyword evidence="9 11" id="KW-0472">Membrane</keyword>
<dbReference type="PANTHER" id="PTHR32552">
    <property type="entry name" value="FERRICHROME IRON RECEPTOR-RELATED"/>
    <property type="match status" value="1"/>
</dbReference>
<dbReference type="PANTHER" id="PTHR32552:SF81">
    <property type="entry name" value="TONB-DEPENDENT OUTER MEMBRANE RECEPTOR"/>
    <property type="match status" value="1"/>
</dbReference>
<feature type="signal peptide" evidence="13">
    <location>
        <begin position="1"/>
        <end position="25"/>
    </location>
</feature>
<dbReference type="SUPFAM" id="SSF56935">
    <property type="entry name" value="Porins"/>
    <property type="match status" value="1"/>
</dbReference>
<keyword evidence="13" id="KW-0732">Signal</keyword>
<evidence type="ECO:0000313" key="16">
    <source>
        <dbReference type="EMBL" id="MDE8652211.1"/>
    </source>
</evidence>
<evidence type="ECO:0000256" key="4">
    <source>
        <dbReference type="ARBA" id="ARBA00022496"/>
    </source>
</evidence>
<evidence type="ECO:0000259" key="14">
    <source>
        <dbReference type="Pfam" id="PF00593"/>
    </source>
</evidence>